<comment type="caution">
    <text evidence="4">The sequence shown here is derived from an EMBL/GenBank/DDBJ whole genome shotgun (WGS) entry which is preliminary data.</text>
</comment>
<keyword evidence="5" id="KW-1185">Reference proteome</keyword>
<feature type="domain" description="PurM-like C-terminal" evidence="3">
    <location>
        <begin position="157"/>
        <end position="306"/>
    </location>
</feature>
<proteinExistence type="inferred from homology"/>
<dbReference type="PIRSF" id="PIRSF005644">
    <property type="entry name" value="Hdrgns_mtr_HypE"/>
    <property type="match status" value="1"/>
</dbReference>
<evidence type="ECO:0000259" key="3">
    <source>
        <dbReference type="Pfam" id="PF02769"/>
    </source>
</evidence>
<protein>
    <submittedName>
        <fullName evidence="4">Hydrogenase expression/formation protein HypE</fullName>
    </submittedName>
</protein>
<dbReference type="InterPro" id="IPR036676">
    <property type="entry name" value="PurM-like_C_sf"/>
</dbReference>
<dbReference type="PANTHER" id="PTHR30303">
    <property type="entry name" value="HYDROGENASE ISOENZYMES FORMATION PROTEIN HYPE"/>
    <property type="match status" value="1"/>
</dbReference>
<organism evidence="4 5">
    <name type="scientific">Deferribacter autotrophicus</name>
    <dbReference type="NCBI Taxonomy" id="500465"/>
    <lineage>
        <taxon>Bacteria</taxon>
        <taxon>Pseudomonadati</taxon>
        <taxon>Deferribacterota</taxon>
        <taxon>Deferribacteres</taxon>
        <taxon>Deferribacterales</taxon>
        <taxon>Deferribacteraceae</taxon>
        <taxon>Deferribacter</taxon>
    </lineage>
</organism>
<dbReference type="PANTHER" id="PTHR30303:SF4">
    <property type="entry name" value="HYDROGENASE EXPRESSION_FORMATION PROTEIN HYPE"/>
    <property type="match status" value="1"/>
</dbReference>
<dbReference type="SUPFAM" id="SSF55326">
    <property type="entry name" value="PurM N-terminal domain-like"/>
    <property type="match status" value="1"/>
</dbReference>
<gene>
    <name evidence="4" type="primary">hypE</name>
    <name evidence="4" type="ORF">FHQ18_04530</name>
</gene>
<dbReference type="CDD" id="cd02197">
    <property type="entry name" value="HypE"/>
    <property type="match status" value="1"/>
</dbReference>
<evidence type="ECO:0000259" key="2">
    <source>
        <dbReference type="Pfam" id="PF00586"/>
    </source>
</evidence>
<dbReference type="Pfam" id="PF00586">
    <property type="entry name" value="AIRS"/>
    <property type="match status" value="1"/>
</dbReference>
<dbReference type="Gene3D" id="3.30.1330.10">
    <property type="entry name" value="PurM-like, N-terminal domain"/>
    <property type="match status" value="1"/>
</dbReference>
<dbReference type="AlphaFoldDB" id="A0A5A8F5P3"/>
<evidence type="ECO:0000256" key="1">
    <source>
        <dbReference type="ARBA" id="ARBA00006243"/>
    </source>
</evidence>
<dbReference type="NCBIfam" id="TIGR02124">
    <property type="entry name" value="hypE"/>
    <property type="match status" value="1"/>
</dbReference>
<dbReference type="InterPro" id="IPR036921">
    <property type="entry name" value="PurM-like_N_sf"/>
</dbReference>
<dbReference type="Pfam" id="PF02769">
    <property type="entry name" value="AIRS_C"/>
    <property type="match status" value="1"/>
</dbReference>
<dbReference type="InterPro" id="IPR016188">
    <property type="entry name" value="PurM-like_N"/>
</dbReference>
<dbReference type="InterPro" id="IPR011854">
    <property type="entry name" value="HypE"/>
</dbReference>
<evidence type="ECO:0000313" key="4">
    <source>
        <dbReference type="EMBL" id="KAA0258430.1"/>
    </source>
</evidence>
<dbReference type="RefSeq" id="WP_149265987.1">
    <property type="nucleotide sequence ID" value="NZ_VFJB01000004.1"/>
</dbReference>
<evidence type="ECO:0000313" key="5">
    <source>
        <dbReference type="Proteomes" id="UP000322876"/>
    </source>
</evidence>
<dbReference type="EMBL" id="VFJB01000004">
    <property type="protein sequence ID" value="KAA0258430.1"/>
    <property type="molecule type" value="Genomic_DNA"/>
</dbReference>
<dbReference type="Gene3D" id="3.90.650.10">
    <property type="entry name" value="PurM-like C-terminal domain"/>
    <property type="match status" value="1"/>
</dbReference>
<dbReference type="GO" id="GO:0051604">
    <property type="term" value="P:protein maturation"/>
    <property type="evidence" value="ECO:0007669"/>
    <property type="project" value="TreeGrafter"/>
</dbReference>
<dbReference type="Proteomes" id="UP000322876">
    <property type="component" value="Unassembled WGS sequence"/>
</dbReference>
<dbReference type="InterPro" id="IPR010918">
    <property type="entry name" value="PurM-like_C_dom"/>
</dbReference>
<sequence length="327" mass="35732">MRFINKSVGSGGKGTNDFIKNVIFEYFGNSFLEELRDGALINLKKESIITSTDSFTVLPEFFPGGDIGKLSIYGTCNDVAVSGGIPEYLTLSLIIPDGYEMEKLLMIFDSMKRAIDEVGVKIISGDTKVIDGISSLIVNTTGFGELKSDLNCYDRIKVGDKVIFSSDIARHSVAVLIARNELGFSSDIESDCCNLYEIIRKLDYSKIKFVRDATRGGVAAVLNEIADKSGKGFLIKEQNIPILESVNYFCEMLGFDPLQMANEGVAVIVVDRDYADEALAIIKESKNGKNAAIVGEVTDNTKVVLETKVGGKRYIEIPAGELLPRIC</sequence>
<name>A0A5A8F5P3_9BACT</name>
<feature type="domain" description="PurM-like N-terminal" evidence="2">
    <location>
        <begin position="37"/>
        <end position="145"/>
    </location>
</feature>
<reference evidence="4 5" key="1">
    <citation type="submission" date="2019-06" db="EMBL/GenBank/DDBJ databases">
        <title>Genomic insights into carbon and energy metabolism of Deferribacter autotrophicus revealed new metabolic traits in the phylum Deferribacteres.</title>
        <authorList>
            <person name="Slobodkin A.I."/>
            <person name="Slobodkina G.B."/>
            <person name="Allioux M."/>
            <person name="Alain K."/>
            <person name="Jebbar M."/>
            <person name="Shadrin V."/>
            <person name="Kublanov I.V."/>
            <person name="Toshchakov S.V."/>
            <person name="Bonch-Osmolovskaya E.A."/>
        </authorList>
    </citation>
    <scope>NUCLEOTIDE SEQUENCE [LARGE SCALE GENOMIC DNA]</scope>
    <source>
        <strain evidence="4 5">SL50</strain>
    </source>
</reference>
<comment type="similarity">
    <text evidence="1">Belongs to the HypE family.</text>
</comment>
<dbReference type="SUPFAM" id="SSF56042">
    <property type="entry name" value="PurM C-terminal domain-like"/>
    <property type="match status" value="1"/>
</dbReference>
<accession>A0A5A8F5P3</accession>
<dbReference type="OrthoDB" id="9801934at2"/>